<dbReference type="AlphaFoldDB" id="A0A7E4VLB4"/>
<sequence length="77" mass="8483">MHRFLSRPPAVALGKAADVRRCPNGSAPHILHTRPLCLPLISISDLSSLITHTASFICAINPNHSMVQRFWSKTVPK</sequence>
<protein>
    <submittedName>
        <fullName evidence="2">Uncharacterized protein</fullName>
    </submittedName>
</protein>
<evidence type="ECO:0000313" key="1">
    <source>
        <dbReference type="Proteomes" id="UP000492821"/>
    </source>
</evidence>
<proteinExistence type="predicted"/>
<accession>A0A7E4VLB4</accession>
<dbReference type="Proteomes" id="UP000492821">
    <property type="component" value="Unassembled WGS sequence"/>
</dbReference>
<dbReference type="WBParaSite" id="Pan_g22585.t1">
    <property type="protein sequence ID" value="Pan_g22585.t1"/>
    <property type="gene ID" value="Pan_g22585"/>
</dbReference>
<keyword evidence="1" id="KW-1185">Reference proteome</keyword>
<reference evidence="2" key="2">
    <citation type="submission" date="2020-10" db="UniProtKB">
        <authorList>
            <consortium name="WormBaseParasite"/>
        </authorList>
    </citation>
    <scope>IDENTIFICATION</scope>
</reference>
<evidence type="ECO:0000313" key="2">
    <source>
        <dbReference type="WBParaSite" id="Pan_g22585.t1"/>
    </source>
</evidence>
<reference evidence="1" key="1">
    <citation type="journal article" date="2013" name="Genetics">
        <title>The draft genome and transcriptome of Panagrellus redivivus are shaped by the harsh demands of a free-living lifestyle.</title>
        <authorList>
            <person name="Srinivasan J."/>
            <person name="Dillman A.R."/>
            <person name="Macchietto M.G."/>
            <person name="Heikkinen L."/>
            <person name="Lakso M."/>
            <person name="Fracchia K.M."/>
            <person name="Antoshechkin I."/>
            <person name="Mortazavi A."/>
            <person name="Wong G."/>
            <person name="Sternberg P.W."/>
        </authorList>
    </citation>
    <scope>NUCLEOTIDE SEQUENCE [LARGE SCALE GENOMIC DNA]</scope>
    <source>
        <strain evidence="1">MT8872</strain>
    </source>
</reference>
<name>A0A7E4VLB4_PANRE</name>
<organism evidence="1 2">
    <name type="scientific">Panagrellus redivivus</name>
    <name type="common">Microworm</name>
    <dbReference type="NCBI Taxonomy" id="6233"/>
    <lineage>
        <taxon>Eukaryota</taxon>
        <taxon>Metazoa</taxon>
        <taxon>Ecdysozoa</taxon>
        <taxon>Nematoda</taxon>
        <taxon>Chromadorea</taxon>
        <taxon>Rhabditida</taxon>
        <taxon>Tylenchina</taxon>
        <taxon>Panagrolaimomorpha</taxon>
        <taxon>Panagrolaimoidea</taxon>
        <taxon>Panagrolaimidae</taxon>
        <taxon>Panagrellus</taxon>
    </lineage>
</organism>